<dbReference type="PIRSF" id="PIRSF017082">
    <property type="entry name" value="YflP"/>
    <property type="match status" value="1"/>
</dbReference>
<dbReference type="RefSeq" id="WP_103044169.1">
    <property type="nucleotide sequence ID" value="NZ_BAABBP010000005.1"/>
</dbReference>
<reference evidence="4" key="1">
    <citation type="journal article" date="2019" name="Int. J. Syst. Evol. Microbiol.">
        <title>The Global Catalogue of Microorganisms (GCM) 10K type strain sequencing project: providing services to taxonomists for standard genome sequencing and annotation.</title>
        <authorList>
            <consortium name="The Broad Institute Genomics Platform"/>
            <consortium name="The Broad Institute Genome Sequencing Center for Infectious Disease"/>
            <person name="Wu L."/>
            <person name="Ma J."/>
        </authorList>
    </citation>
    <scope>NUCLEOTIDE SEQUENCE [LARGE SCALE GENOMIC DNA]</scope>
    <source>
        <strain evidence="4">JCM 17561</strain>
    </source>
</reference>
<evidence type="ECO:0000256" key="1">
    <source>
        <dbReference type="ARBA" id="ARBA00006987"/>
    </source>
</evidence>
<protein>
    <submittedName>
        <fullName evidence="3">Tripartite tricarboxylate transporter substrate binding protein</fullName>
    </submittedName>
</protein>
<organism evidence="3 4">
    <name type="scientific">Comamonas faecalis</name>
    <dbReference type="NCBI Taxonomy" id="1387849"/>
    <lineage>
        <taxon>Bacteria</taxon>
        <taxon>Pseudomonadati</taxon>
        <taxon>Pseudomonadota</taxon>
        <taxon>Betaproteobacteria</taxon>
        <taxon>Burkholderiales</taxon>
        <taxon>Comamonadaceae</taxon>
        <taxon>Comamonas</taxon>
    </lineage>
</organism>
<keyword evidence="4" id="KW-1185">Reference proteome</keyword>
<feature type="chain" id="PRO_5046886635" evidence="2">
    <location>
        <begin position="24"/>
        <end position="328"/>
    </location>
</feature>
<dbReference type="Gene3D" id="3.40.190.150">
    <property type="entry name" value="Bordetella uptake gene, domain 1"/>
    <property type="match status" value="1"/>
</dbReference>
<comment type="similarity">
    <text evidence="1">Belongs to the UPF0065 (bug) family.</text>
</comment>
<comment type="caution">
    <text evidence="3">The sequence shown here is derived from an EMBL/GenBank/DDBJ whole genome shotgun (WGS) entry which is preliminary data.</text>
</comment>
<keyword evidence="2" id="KW-0732">Signal</keyword>
<dbReference type="Pfam" id="PF03401">
    <property type="entry name" value="TctC"/>
    <property type="match status" value="1"/>
</dbReference>
<proteinExistence type="inferred from homology"/>
<dbReference type="InterPro" id="IPR042100">
    <property type="entry name" value="Bug_dom1"/>
</dbReference>
<sequence length="328" mass="34031">MRKFFALCAATACLLAGAPVAHAQDSQTAVGRYPSKPVRIVVAYAAGQGTDIVTRYITDLMSKDLGEPFVVENRPGAGGNLGSELVARAPADGYTLTMGTNATHVLNQFLYSKIPFDAEKDFEPIGLVGAFSMVMAVNTSAPFTSVSDVLGAARRSTGGADIAMPSTTARLVVELLKERAQTPLFGVPYKGSGGAITDVIGGQLPIIVDTPTALRPHLAAGKLRAVGVTSAQPSNLVPGVVPIAAQGVDGFEVVAWNALYAPKGTPPAVIAALSASLNKALARPETRQKLLDLGFEPAGGSPEQLAEFAQVERKKWGPLIEAAGIRAD</sequence>
<dbReference type="PANTHER" id="PTHR42928">
    <property type="entry name" value="TRICARBOXYLATE-BINDING PROTEIN"/>
    <property type="match status" value="1"/>
</dbReference>
<dbReference type="EMBL" id="BAABBP010000005">
    <property type="protein sequence ID" value="GAA3987843.1"/>
    <property type="molecule type" value="Genomic_DNA"/>
</dbReference>
<dbReference type="Proteomes" id="UP001501627">
    <property type="component" value="Unassembled WGS sequence"/>
</dbReference>
<dbReference type="InterPro" id="IPR005064">
    <property type="entry name" value="BUG"/>
</dbReference>
<evidence type="ECO:0000313" key="4">
    <source>
        <dbReference type="Proteomes" id="UP001501627"/>
    </source>
</evidence>
<evidence type="ECO:0000256" key="2">
    <source>
        <dbReference type="SAM" id="SignalP"/>
    </source>
</evidence>
<dbReference type="PANTHER" id="PTHR42928:SF5">
    <property type="entry name" value="BLR1237 PROTEIN"/>
    <property type="match status" value="1"/>
</dbReference>
<accession>A0ABP7QV51</accession>
<dbReference type="Gene3D" id="3.40.190.10">
    <property type="entry name" value="Periplasmic binding protein-like II"/>
    <property type="match status" value="1"/>
</dbReference>
<dbReference type="SUPFAM" id="SSF53850">
    <property type="entry name" value="Periplasmic binding protein-like II"/>
    <property type="match status" value="1"/>
</dbReference>
<name>A0ABP7QV51_9BURK</name>
<feature type="signal peptide" evidence="2">
    <location>
        <begin position="1"/>
        <end position="23"/>
    </location>
</feature>
<gene>
    <name evidence="3" type="ORF">GCM10022279_08600</name>
</gene>
<evidence type="ECO:0000313" key="3">
    <source>
        <dbReference type="EMBL" id="GAA3987843.1"/>
    </source>
</evidence>